<evidence type="ECO:0000313" key="1">
    <source>
        <dbReference type="EMBL" id="TVU16817.1"/>
    </source>
</evidence>
<name>A0A5J9U064_9POAL</name>
<protein>
    <recommendedName>
        <fullName evidence="3">F-box domain-containing protein</fullName>
    </recommendedName>
</protein>
<feature type="non-terminal residue" evidence="1">
    <location>
        <position position="1"/>
    </location>
</feature>
<evidence type="ECO:0008006" key="3">
    <source>
        <dbReference type="Google" id="ProtNLM"/>
    </source>
</evidence>
<dbReference type="PANTHER" id="PTHR34223">
    <property type="entry name" value="OS11G0201299 PROTEIN"/>
    <property type="match status" value="1"/>
</dbReference>
<keyword evidence="2" id="KW-1185">Reference proteome</keyword>
<dbReference type="InterPro" id="IPR053197">
    <property type="entry name" value="F-box_SCFL_complex_component"/>
</dbReference>
<dbReference type="Gramene" id="TVU16817">
    <property type="protein sequence ID" value="TVU16817"/>
    <property type="gene ID" value="EJB05_36972"/>
</dbReference>
<dbReference type="Proteomes" id="UP000324897">
    <property type="component" value="Unassembled WGS sequence"/>
</dbReference>
<organism evidence="1 2">
    <name type="scientific">Eragrostis curvula</name>
    <name type="common">weeping love grass</name>
    <dbReference type="NCBI Taxonomy" id="38414"/>
    <lineage>
        <taxon>Eukaryota</taxon>
        <taxon>Viridiplantae</taxon>
        <taxon>Streptophyta</taxon>
        <taxon>Embryophyta</taxon>
        <taxon>Tracheophyta</taxon>
        <taxon>Spermatophyta</taxon>
        <taxon>Magnoliopsida</taxon>
        <taxon>Liliopsida</taxon>
        <taxon>Poales</taxon>
        <taxon>Poaceae</taxon>
        <taxon>PACMAD clade</taxon>
        <taxon>Chloridoideae</taxon>
        <taxon>Eragrostideae</taxon>
        <taxon>Eragrostidinae</taxon>
        <taxon>Eragrostis</taxon>
    </lineage>
</organism>
<dbReference type="PANTHER" id="PTHR34223:SF107">
    <property type="entry name" value="F-BOX DOMAIN-CONTAINING PROTEIN"/>
    <property type="match status" value="1"/>
</dbReference>
<dbReference type="OrthoDB" id="680974at2759"/>
<accession>A0A5J9U064</accession>
<dbReference type="EMBL" id="RWGY01000030">
    <property type="protein sequence ID" value="TVU16817.1"/>
    <property type="molecule type" value="Genomic_DNA"/>
</dbReference>
<reference evidence="1 2" key="1">
    <citation type="journal article" date="2019" name="Sci. Rep.">
        <title>A high-quality genome of Eragrostis curvula grass provides insights into Poaceae evolution and supports new strategies to enhance forage quality.</title>
        <authorList>
            <person name="Carballo J."/>
            <person name="Santos B.A.C.M."/>
            <person name="Zappacosta D."/>
            <person name="Garbus I."/>
            <person name="Selva J.P."/>
            <person name="Gallo C.A."/>
            <person name="Diaz A."/>
            <person name="Albertini E."/>
            <person name="Caccamo M."/>
            <person name="Echenique V."/>
        </authorList>
    </citation>
    <scope>NUCLEOTIDE SEQUENCE [LARGE SCALE GENOMIC DNA]</scope>
    <source>
        <strain evidence="2">cv. Victoria</strain>
        <tissue evidence="1">Leaf</tissue>
    </source>
</reference>
<dbReference type="Gene3D" id="3.80.10.10">
    <property type="entry name" value="Ribonuclease Inhibitor"/>
    <property type="match status" value="1"/>
</dbReference>
<sequence>MLPWRNGKKAPVPTGRDGIDALPDGVLEHILGGRADVRACKALRHLWKSVTALHIMCVGRCGEEEPTFLVERQKFVDNMFHVRGLAPLERYELRIGDLYQEDDITSVVHSMKHVVLCQVQMLRVDNVYHDGFELNDLSLVSSRLMRLELIGISLNNDLCDLSGCPSLEYLEFSYCNFWCTTRISSVSLKYLRITSCGFRKAFHTLIFTPSLVSLRLDDHWCRTPFFEIIPSLHDAFVRVTCECFDCCMDDHSGFCPVENCFFCDAIKHDSSKCLNLDGLSESENLAWIVESKTGHKHKFGMKGVCNSMDISAALSEHLKIVEVKSVVIDECILNVLKFLSTLNFRFSLDEVEILED</sequence>
<dbReference type="AlphaFoldDB" id="A0A5J9U064"/>
<gene>
    <name evidence="1" type="ORF">EJB05_36972</name>
</gene>
<dbReference type="InterPro" id="IPR032675">
    <property type="entry name" value="LRR_dom_sf"/>
</dbReference>
<comment type="caution">
    <text evidence="1">The sequence shown here is derived from an EMBL/GenBank/DDBJ whole genome shotgun (WGS) entry which is preliminary data.</text>
</comment>
<proteinExistence type="predicted"/>
<evidence type="ECO:0000313" key="2">
    <source>
        <dbReference type="Proteomes" id="UP000324897"/>
    </source>
</evidence>
<dbReference type="SUPFAM" id="SSF52058">
    <property type="entry name" value="L domain-like"/>
    <property type="match status" value="1"/>
</dbReference>